<dbReference type="EMBL" id="KB822717">
    <property type="protein sequence ID" value="ETN43916.1"/>
    <property type="molecule type" value="Genomic_DNA"/>
</dbReference>
<dbReference type="InterPro" id="IPR053187">
    <property type="entry name" value="Notoamide_regulator"/>
</dbReference>
<evidence type="ECO:0000256" key="1">
    <source>
        <dbReference type="ARBA" id="ARBA00023015"/>
    </source>
</evidence>
<dbReference type="Gene3D" id="4.10.240.10">
    <property type="entry name" value="Zn(2)-C6 fungal-type DNA-binding domain"/>
    <property type="match status" value="1"/>
</dbReference>
<evidence type="ECO:0000256" key="3">
    <source>
        <dbReference type="ARBA" id="ARBA00023163"/>
    </source>
</evidence>
<evidence type="ECO:0000256" key="4">
    <source>
        <dbReference type="ARBA" id="ARBA00023242"/>
    </source>
</evidence>
<protein>
    <recommendedName>
        <fullName evidence="6">Zn(2)-C6 fungal-type domain-containing protein</fullName>
    </recommendedName>
</protein>
<dbReference type="RefSeq" id="XP_008713938.1">
    <property type="nucleotide sequence ID" value="XM_008715716.1"/>
</dbReference>
<evidence type="ECO:0000256" key="5">
    <source>
        <dbReference type="SAM" id="MobiDB-lite"/>
    </source>
</evidence>
<feature type="region of interest" description="Disordered" evidence="5">
    <location>
        <begin position="307"/>
        <end position="380"/>
    </location>
</feature>
<dbReference type="GO" id="GO:0003677">
    <property type="term" value="F:DNA binding"/>
    <property type="evidence" value="ECO:0007669"/>
    <property type="project" value="UniProtKB-KW"/>
</dbReference>
<dbReference type="InParanoid" id="W2S5E7"/>
<evidence type="ECO:0000313" key="7">
    <source>
        <dbReference type="EMBL" id="ETN43916.1"/>
    </source>
</evidence>
<dbReference type="SMART" id="SM00066">
    <property type="entry name" value="GAL4"/>
    <property type="match status" value="1"/>
</dbReference>
<evidence type="ECO:0000259" key="6">
    <source>
        <dbReference type="PROSITE" id="PS50048"/>
    </source>
</evidence>
<dbReference type="OrthoDB" id="5296287at2759"/>
<keyword evidence="2" id="KW-0238">DNA-binding</keyword>
<dbReference type="GO" id="GO:0000981">
    <property type="term" value="F:DNA-binding transcription factor activity, RNA polymerase II-specific"/>
    <property type="evidence" value="ECO:0007669"/>
    <property type="project" value="InterPro"/>
</dbReference>
<dbReference type="Proteomes" id="UP000030752">
    <property type="component" value="Unassembled WGS sequence"/>
</dbReference>
<feature type="region of interest" description="Disordered" evidence="5">
    <location>
        <begin position="144"/>
        <end position="259"/>
    </location>
</feature>
<feature type="compositionally biased region" description="Polar residues" evidence="5">
    <location>
        <begin position="191"/>
        <end position="210"/>
    </location>
</feature>
<dbReference type="CDD" id="cd00067">
    <property type="entry name" value="GAL4"/>
    <property type="match status" value="1"/>
</dbReference>
<dbReference type="GO" id="GO:0008270">
    <property type="term" value="F:zinc ion binding"/>
    <property type="evidence" value="ECO:0007669"/>
    <property type="project" value="InterPro"/>
</dbReference>
<keyword evidence="3" id="KW-0804">Transcription</keyword>
<accession>W2S5E7</accession>
<dbReference type="SUPFAM" id="SSF57701">
    <property type="entry name" value="Zn2/Cys6 DNA-binding domain"/>
    <property type="match status" value="1"/>
</dbReference>
<dbReference type="PROSITE" id="PS00463">
    <property type="entry name" value="ZN2_CY6_FUNGAL_1"/>
    <property type="match status" value="1"/>
</dbReference>
<feature type="compositionally biased region" description="Low complexity" evidence="5">
    <location>
        <begin position="307"/>
        <end position="326"/>
    </location>
</feature>
<dbReference type="HOGENOM" id="CLU_653850_0_0_1"/>
<evidence type="ECO:0000256" key="2">
    <source>
        <dbReference type="ARBA" id="ARBA00023125"/>
    </source>
</evidence>
<dbReference type="PANTHER" id="PTHR47256:SF1">
    <property type="entry name" value="ZN(II)2CYS6 TRANSCRIPTION FACTOR (EUROFUNG)"/>
    <property type="match status" value="1"/>
</dbReference>
<reference evidence="7 8" key="1">
    <citation type="submission" date="2013-03" db="EMBL/GenBank/DDBJ databases">
        <title>The Genome Sequence of Phialophora europaea CBS 101466.</title>
        <authorList>
            <consortium name="The Broad Institute Genomics Platform"/>
            <person name="Cuomo C."/>
            <person name="de Hoog S."/>
            <person name="Gorbushina A."/>
            <person name="Walker B."/>
            <person name="Young S.K."/>
            <person name="Zeng Q."/>
            <person name="Gargeya S."/>
            <person name="Fitzgerald M."/>
            <person name="Haas B."/>
            <person name="Abouelleil A."/>
            <person name="Allen A.W."/>
            <person name="Alvarado L."/>
            <person name="Arachchi H.M."/>
            <person name="Berlin A.M."/>
            <person name="Chapman S.B."/>
            <person name="Gainer-Dewar J."/>
            <person name="Goldberg J."/>
            <person name="Griggs A."/>
            <person name="Gujja S."/>
            <person name="Hansen M."/>
            <person name="Howarth C."/>
            <person name="Imamovic A."/>
            <person name="Ireland A."/>
            <person name="Larimer J."/>
            <person name="McCowan C."/>
            <person name="Murphy C."/>
            <person name="Pearson M."/>
            <person name="Poon T.W."/>
            <person name="Priest M."/>
            <person name="Roberts A."/>
            <person name="Saif S."/>
            <person name="Shea T."/>
            <person name="Sisk P."/>
            <person name="Sykes S."/>
            <person name="Wortman J."/>
            <person name="Nusbaum C."/>
            <person name="Birren B."/>
        </authorList>
    </citation>
    <scope>NUCLEOTIDE SEQUENCE [LARGE SCALE GENOMIC DNA]</scope>
    <source>
        <strain evidence="7 8">CBS 101466</strain>
    </source>
</reference>
<proteinExistence type="predicted"/>
<dbReference type="InterPro" id="IPR001138">
    <property type="entry name" value="Zn2Cys6_DnaBD"/>
</dbReference>
<dbReference type="VEuPathDB" id="FungiDB:HMPREF1541_11047"/>
<feature type="compositionally biased region" description="Polar residues" evidence="5">
    <location>
        <begin position="360"/>
        <end position="375"/>
    </location>
</feature>
<dbReference type="PANTHER" id="PTHR47256">
    <property type="entry name" value="ZN(II)2CYS6 TRANSCRIPTION FACTOR (EUROFUNG)-RELATED"/>
    <property type="match status" value="1"/>
</dbReference>
<dbReference type="GeneID" id="19978386"/>
<dbReference type="AlphaFoldDB" id="W2S5E7"/>
<keyword evidence="1" id="KW-0805">Transcription regulation</keyword>
<organism evidence="7 8">
    <name type="scientific">Cyphellophora europaea (strain CBS 101466)</name>
    <name type="common">Phialophora europaea</name>
    <dbReference type="NCBI Taxonomy" id="1220924"/>
    <lineage>
        <taxon>Eukaryota</taxon>
        <taxon>Fungi</taxon>
        <taxon>Dikarya</taxon>
        <taxon>Ascomycota</taxon>
        <taxon>Pezizomycotina</taxon>
        <taxon>Eurotiomycetes</taxon>
        <taxon>Chaetothyriomycetidae</taxon>
        <taxon>Chaetothyriales</taxon>
        <taxon>Cyphellophoraceae</taxon>
        <taxon>Cyphellophora</taxon>
    </lineage>
</organism>
<keyword evidence="4" id="KW-0539">Nucleus</keyword>
<name>W2S5E7_CYPE1</name>
<gene>
    <name evidence="7" type="ORF">HMPREF1541_11047</name>
</gene>
<keyword evidence="8" id="KW-1185">Reference proteome</keyword>
<dbReference type="InterPro" id="IPR036864">
    <property type="entry name" value="Zn2-C6_fun-type_DNA-bd_sf"/>
</dbReference>
<dbReference type="Pfam" id="PF00172">
    <property type="entry name" value="Zn_clus"/>
    <property type="match status" value="1"/>
</dbReference>
<feature type="domain" description="Zn(2)-C6 fungal-type" evidence="6">
    <location>
        <begin position="20"/>
        <end position="50"/>
    </location>
</feature>
<sequence>MDRKHRTSRQSKPKNRTSNACEACKRRKTKCTGLPGPCGVCKAAETFCNFNPKLDTRRKVAYSSSNIQDRQQFLITALLQTIRHASEHDLQHLITLIRDPTQPDAVAACLRGHAVTLQSKGIIPKLDIDETDVISFALQGLCGHRKSRPKPQEQQTSSSVSTGSSGGDGSCSTASTRPSASDGRAVRPKTEQPNANAFERNQTPLTNLTSAPLGLIDDDDDNNDSHFDTFDDFGSPRMFDGSLMDDPSQLGHHHSQQSNAFQTLHDDNDDLKLEQMSTNSSYTTSSTDADPDSIPYLAAAAAPVTTTAATATRPPPTSSSSSTATANSFSIPPFTDYGYGAPQQQQQHSHHHHQHHLQQFLNSSTPHALDTSNSAAGVVPPPPMAFGDTLAYHQHFMTYAGIPTTASPRSFGLTPMKSRA</sequence>
<dbReference type="PROSITE" id="PS50048">
    <property type="entry name" value="ZN2_CY6_FUNGAL_2"/>
    <property type="match status" value="1"/>
</dbReference>
<evidence type="ECO:0000313" key="8">
    <source>
        <dbReference type="Proteomes" id="UP000030752"/>
    </source>
</evidence>